<dbReference type="STRING" id="455432.AWN90_41090"/>
<dbReference type="AlphaFoldDB" id="A0A164K1B2"/>
<protein>
    <submittedName>
        <fullName evidence="2">Uncharacterized protein</fullName>
    </submittedName>
</protein>
<keyword evidence="1" id="KW-0732">Signal</keyword>
<reference evidence="2 3" key="1">
    <citation type="submission" date="2016-04" db="EMBL/GenBank/DDBJ databases">
        <authorList>
            <person name="Evans L.H."/>
            <person name="Alamgir A."/>
            <person name="Owens N."/>
            <person name="Weber N.D."/>
            <person name="Virtaneva K."/>
            <person name="Barbian K."/>
            <person name="Babar A."/>
            <person name="Rosenke K."/>
        </authorList>
    </citation>
    <scope>NUCLEOTIDE SEQUENCE [LARGE SCALE GENOMIC DNA]</scope>
    <source>
        <strain evidence="2 3">IFM 0406</strain>
    </source>
</reference>
<name>A0A164K1B2_9NOCA</name>
<feature type="signal peptide" evidence="1">
    <location>
        <begin position="1"/>
        <end position="37"/>
    </location>
</feature>
<evidence type="ECO:0000256" key="1">
    <source>
        <dbReference type="SAM" id="SignalP"/>
    </source>
</evidence>
<organism evidence="2 3">
    <name type="scientific">Nocardia terpenica</name>
    <dbReference type="NCBI Taxonomy" id="455432"/>
    <lineage>
        <taxon>Bacteria</taxon>
        <taxon>Bacillati</taxon>
        <taxon>Actinomycetota</taxon>
        <taxon>Actinomycetes</taxon>
        <taxon>Mycobacteriales</taxon>
        <taxon>Nocardiaceae</taxon>
        <taxon>Nocardia</taxon>
    </lineage>
</organism>
<gene>
    <name evidence="2" type="ORF">AWN90_41090</name>
</gene>
<evidence type="ECO:0000313" key="2">
    <source>
        <dbReference type="EMBL" id="KZM70924.1"/>
    </source>
</evidence>
<dbReference type="EMBL" id="LWGR01000013">
    <property type="protein sequence ID" value="KZM70924.1"/>
    <property type="molecule type" value="Genomic_DNA"/>
</dbReference>
<dbReference type="RefSeq" id="WP_067594774.1">
    <property type="nucleotide sequence ID" value="NZ_JABMCZ010000003.1"/>
</dbReference>
<proteinExistence type="predicted"/>
<sequence>MTETGTARRRSARLAGRIAITATVAAAPLLTAAAASADPAPIAGVPAASTPGAALVDYDDWYHWHCQVLHEWWRPRCHPEIMPPVLPPTGSS</sequence>
<keyword evidence="3" id="KW-1185">Reference proteome</keyword>
<dbReference type="OrthoDB" id="9992763at2"/>
<evidence type="ECO:0000313" key="3">
    <source>
        <dbReference type="Proteomes" id="UP000076512"/>
    </source>
</evidence>
<comment type="caution">
    <text evidence="2">The sequence shown here is derived from an EMBL/GenBank/DDBJ whole genome shotgun (WGS) entry which is preliminary data.</text>
</comment>
<dbReference type="Proteomes" id="UP000076512">
    <property type="component" value="Unassembled WGS sequence"/>
</dbReference>
<accession>A0A164K1B2</accession>
<feature type="chain" id="PRO_5038675889" evidence="1">
    <location>
        <begin position="38"/>
        <end position="92"/>
    </location>
</feature>